<reference evidence="1 2" key="1">
    <citation type="journal article" date="2021" name="BMC Genomics">
        <title>Datura genome reveals duplications of psychoactive alkaloid biosynthetic genes and high mutation rate following tissue culture.</title>
        <authorList>
            <person name="Rajewski A."/>
            <person name="Carter-House D."/>
            <person name="Stajich J."/>
            <person name="Litt A."/>
        </authorList>
    </citation>
    <scope>NUCLEOTIDE SEQUENCE [LARGE SCALE GENOMIC DNA]</scope>
    <source>
        <strain evidence="1">AR-01</strain>
    </source>
</reference>
<keyword evidence="2" id="KW-1185">Reference proteome</keyword>
<gene>
    <name evidence="1" type="ORF">HAX54_012055</name>
</gene>
<comment type="caution">
    <text evidence="1">The sequence shown here is derived from an EMBL/GenBank/DDBJ whole genome shotgun (WGS) entry which is preliminary data.</text>
</comment>
<sequence>MTAELSPNKQMNLLEFFKAVARRDGCAAAECTLNLSKKQNCPNPDAFIKPKNPIGNCPPYLFQASCYSLGLPTFHKAINLLCCWSRSQKLSNSQSFRFLLKVICQPEFTVVPQDEHKLELDEENHDLLIIVVNARLSLGLPAGVHVLTPTSVPFLVSIL</sequence>
<dbReference type="PANTHER" id="PTHR45890">
    <property type="entry name" value="AARF DOMAIN CONTAINING KINASE 2 (PREDICTED)"/>
    <property type="match status" value="1"/>
</dbReference>
<evidence type="ECO:0000313" key="2">
    <source>
        <dbReference type="Proteomes" id="UP000823775"/>
    </source>
</evidence>
<protein>
    <submittedName>
        <fullName evidence="1">Uncharacterized protein</fullName>
    </submittedName>
</protein>
<organism evidence="1 2">
    <name type="scientific">Datura stramonium</name>
    <name type="common">Jimsonweed</name>
    <name type="synonym">Common thornapple</name>
    <dbReference type="NCBI Taxonomy" id="4076"/>
    <lineage>
        <taxon>Eukaryota</taxon>
        <taxon>Viridiplantae</taxon>
        <taxon>Streptophyta</taxon>
        <taxon>Embryophyta</taxon>
        <taxon>Tracheophyta</taxon>
        <taxon>Spermatophyta</taxon>
        <taxon>Magnoliopsida</taxon>
        <taxon>eudicotyledons</taxon>
        <taxon>Gunneridae</taxon>
        <taxon>Pentapetalae</taxon>
        <taxon>asterids</taxon>
        <taxon>lamiids</taxon>
        <taxon>Solanales</taxon>
        <taxon>Solanaceae</taxon>
        <taxon>Solanoideae</taxon>
        <taxon>Datureae</taxon>
        <taxon>Datura</taxon>
    </lineage>
</organism>
<name>A0ABS8TL36_DATST</name>
<dbReference type="InterPro" id="IPR052402">
    <property type="entry name" value="ADCK_kinase"/>
</dbReference>
<accession>A0ABS8TL36</accession>
<dbReference type="EMBL" id="JACEIK010001698">
    <property type="protein sequence ID" value="MCD7471558.1"/>
    <property type="molecule type" value="Genomic_DNA"/>
</dbReference>
<proteinExistence type="predicted"/>
<dbReference type="Proteomes" id="UP000823775">
    <property type="component" value="Unassembled WGS sequence"/>
</dbReference>
<evidence type="ECO:0000313" key="1">
    <source>
        <dbReference type="EMBL" id="MCD7471558.1"/>
    </source>
</evidence>
<dbReference type="PANTHER" id="PTHR45890:SF24">
    <property type="entry name" value="SERINE_THREONINE-PROTEIN KINASE ABKC-RELATED"/>
    <property type="match status" value="1"/>
</dbReference>